<keyword evidence="5" id="KW-0547">Nucleotide-binding</keyword>
<dbReference type="Pfam" id="PF07568">
    <property type="entry name" value="HisKA_2"/>
    <property type="match status" value="1"/>
</dbReference>
<evidence type="ECO:0000313" key="10">
    <source>
        <dbReference type="EMBL" id="MBD3665110.1"/>
    </source>
</evidence>
<dbReference type="RefSeq" id="WP_191076106.1">
    <property type="nucleotide sequence ID" value="NZ_JACTAG010000002.1"/>
</dbReference>
<evidence type="ECO:0000256" key="6">
    <source>
        <dbReference type="ARBA" id="ARBA00022777"/>
    </source>
</evidence>
<dbReference type="Gene3D" id="3.30.450.20">
    <property type="entry name" value="PAS domain"/>
    <property type="match status" value="2"/>
</dbReference>
<dbReference type="InterPro" id="IPR036890">
    <property type="entry name" value="HATPase_C_sf"/>
</dbReference>
<evidence type="ECO:0000256" key="2">
    <source>
        <dbReference type="ARBA" id="ARBA00012438"/>
    </source>
</evidence>
<gene>
    <name evidence="10" type="ORF">H9Q16_14345</name>
</gene>
<keyword evidence="8" id="KW-0812">Transmembrane</keyword>
<reference evidence="10" key="1">
    <citation type="submission" date="2020-08" db="EMBL/GenBank/DDBJ databases">
        <title>Sulfitobacter aestuariivivens sp. nov., isolated from a tidal flat.</title>
        <authorList>
            <person name="Park S."/>
            <person name="Yoon J.-H."/>
        </authorList>
    </citation>
    <scope>NUCLEOTIDE SEQUENCE</scope>
    <source>
        <strain evidence="10">TSTF-M16</strain>
    </source>
</reference>
<evidence type="ECO:0000256" key="8">
    <source>
        <dbReference type="SAM" id="Phobius"/>
    </source>
</evidence>
<dbReference type="InterPro" id="IPR011102">
    <property type="entry name" value="Sig_transdc_His_kinase_HWE"/>
</dbReference>
<dbReference type="AlphaFoldDB" id="A0A927HHC0"/>
<dbReference type="GO" id="GO:0004673">
    <property type="term" value="F:protein histidine kinase activity"/>
    <property type="evidence" value="ECO:0007669"/>
    <property type="project" value="UniProtKB-EC"/>
</dbReference>
<keyword evidence="8" id="KW-0472">Membrane</keyword>
<keyword evidence="6 10" id="KW-0418">Kinase</keyword>
<comment type="caution">
    <text evidence="10">The sequence shown here is derived from an EMBL/GenBank/DDBJ whole genome shotgun (WGS) entry which is preliminary data.</text>
</comment>
<feature type="transmembrane region" description="Helical" evidence="8">
    <location>
        <begin position="288"/>
        <end position="307"/>
    </location>
</feature>
<keyword evidence="8" id="KW-1133">Transmembrane helix</keyword>
<evidence type="ECO:0000256" key="1">
    <source>
        <dbReference type="ARBA" id="ARBA00000085"/>
    </source>
</evidence>
<keyword evidence="11" id="KW-1185">Reference proteome</keyword>
<sequence>MTSGFFTGDVLRGLAARVLLFLTLALLPIGIIAIVQTRAISEQSRVNAELSLIAITERATAKKQETYQDAFSAAKALSSVVRLRRANSAECSKFLAEYKRASGLYSLVAFTALDGIMACSSVGGTVDFSQSPEFQRALKNNRHHAIHSGDPKISEEPVIVLYRPVSENGETIGMMAVSVPENSLISDADIQHDITPLAILTVNRFGEVLTAEGPLEDAATELPMAFDPMLRSKKRGLVFDDVTEAGLNRLYAIVPIVENTIYAVSIWPTDAVILGSSTSTRLTSLMPIFMWIASLVVAFWALNRLALKHIRKLGRQMRRFAMDRTLPPDTFDPSVPTELVAMERTFFEMAESIMKDEATLEDSLREKNILLKEVHHRVKNNLQLISSIMNMQIRQASGPEERDVLQRLQQRILGLATVHENLYQNDSLVRVNAKNLLRGLVDQVLGLGMDTATKTEVIQTYDDVMLDPDDAAPLSLMVSEAMTNALKYVRTTGGKPGQISITLRHTGEEEAQLTVSNTATEEEHDVGTGLGSKLITAFARQLNGQIEITQSDDEYRLSVVFPVPKDGKPILDY</sequence>
<evidence type="ECO:0000256" key="4">
    <source>
        <dbReference type="ARBA" id="ARBA00022679"/>
    </source>
</evidence>
<evidence type="ECO:0000256" key="3">
    <source>
        <dbReference type="ARBA" id="ARBA00022553"/>
    </source>
</evidence>
<dbReference type="PANTHER" id="PTHR41523">
    <property type="entry name" value="TWO-COMPONENT SYSTEM SENSOR PROTEIN"/>
    <property type="match status" value="1"/>
</dbReference>
<dbReference type="GO" id="GO:0005524">
    <property type="term" value="F:ATP binding"/>
    <property type="evidence" value="ECO:0007669"/>
    <property type="project" value="UniProtKB-KW"/>
</dbReference>
<feature type="transmembrane region" description="Helical" evidence="8">
    <location>
        <begin position="14"/>
        <end position="35"/>
    </location>
</feature>
<dbReference type="EMBL" id="JACTAG010000002">
    <property type="protein sequence ID" value="MBD3665110.1"/>
    <property type="molecule type" value="Genomic_DNA"/>
</dbReference>
<keyword evidence="3" id="KW-0597">Phosphoprotein</keyword>
<keyword evidence="4" id="KW-0808">Transferase</keyword>
<dbReference type="SMART" id="SM00911">
    <property type="entry name" value="HWE_HK"/>
    <property type="match status" value="1"/>
</dbReference>
<dbReference type="CDD" id="cd12914">
    <property type="entry name" value="PDC1_DGC_like"/>
    <property type="match status" value="1"/>
</dbReference>
<dbReference type="Gene3D" id="3.30.565.10">
    <property type="entry name" value="Histidine kinase-like ATPase, C-terminal domain"/>
    <property type="match status" value="1"/>
</dbReference>
<dbReference type="InterPro" id="IPR029151">
    <property type="entry name" value="Sensor-like_sf"/>
</dbReference>
<name>A0A927HHC0_9RHOB</name>
<dbReference type="InterPro" id="IPR003594">
    <property type="entry name" value="HATPase_dom"/>
</dbReference>
<organism evidence="10 11">
    <name type="scientific">Sulfitobacter aestuariivivens</name>
    <dbReference type="NCBI Taxonomy" id="2766981"/>
    <lineage>
        <taxon>Bacteria</taxon>
        <taxon>Pseudomonadati</taxon>
        <taxon>Pseudomonadota</taxon>
        <taxon>Alphaproteobacteria</taxon>
        <taxon>Rhodobacterales</taxon>
        <taxon>Roseobacteraceae</taxon>
        <taxon>Sulfitobacter</taxon>
    </lineage>
</organism>
<dbReference type="SUPFAM" id="SSF103190">
    <property type="entry name" value="Sensory domain-like"/>
    <property type="match status" value="1"/>
</dbReference>
<dbReference type="Proteomes" id="UP000635142">
    <property type="component" value="Unassembled WGS sequence"/>
</dbReference>
<evidence type="ECO:0000313" key="11">
    <source>
        <dbReference type="Proteomes" id="UP000635142"/>
    </source>
</evidence>
<dbReference type="PANTHER" id="PTHR41523:SF8">
    <property type="entry name" value="ETHYLENE RESPONSE SENSOR PROTEIN"/>
    <property type="match status" value="1"/>
</dbReference>
<feature type="domain" description="Signal transduction histidine kinase HWE region" evidence="9">
    <location>
        <begin position="373"/>
        <end position="459"/>
    </location>
</feature>
<accession>A0A927HHC0</accession>
<evidence type="ECO:0000256" key="5">
    <source>
        <dbReference type="ARBA" id="ARBA00022741"/>
    </source>
</evidence>
<dbReference type="EC" id="2.7.13.3" evidence="2"/>
<proteinExistence type="predicted"/>
<evidence type="ECO:0000256" key="7">
    <source>
        <dbReference type="ARBA" id="ARBA00022840"/>
    </source>
</evidence>
<dbReference type="InterPro" id="IPR011495">
    <property type="entry name" value="Sig_transdc_His_kin_sub2_dim/P"/>
</dbReference>
<comment type="catalytic activity">
    <reaction evidence="1">
        <text>ATP + protein L-histidine = ADP + protein N-phospho-L-histidine.</text>
        <dbReference type="EC" id="2.7.13.3"/>
    </reaction>
</comment>
<dbReference type="SUPFAM" id="SSF55874">
    <property type="entry name" value="ATPase domain of HSP90 chaperone/DNA topoisomerase II/histidine kinase"/>
    <property type="match status" value="1"/>
</dbReference>
<dbReference type="Pfam" id="PF02518">
    <property type="entry name" value="HATPase_c"/>
    <property type="match status" value="1"/>
</dbReference>
<protein>
    <recommendedName>
        <fullName evidence="2">histidine kinase</fullName>
        <ecNumber evidence="2">2.7.13.3</ecNumber>
    </recommendedName>
</protein>
<keyword evidence="7" id="KW-0067">ATP-binding</keyword>
<evidence type="ECO:0000259" key="9">
    <source>
        <dbReference type="SMART" id="SM00911"/>
    </source>
</evidence>